<dbReference type="EMBL" id="JAGKQH010000007">
    <property type="protein sequence ID" value="KAG6594731.1"/>
    <property type="molecule type" value="Genomic_DNA"/>
</dbReference>
<evidence type="ECO:0000313" key="1">
    <source>
        <dbReference type="EMBL" id="KAG6594731.1"/>
    </source>
</evidence>
<gene>
    <name evidence="1" type="ORF">SDJN03_11284</name>
</gene>
<dbReference type="AlphaFoldDB" id="A0AAV6NCC3"/>
<sequence length="97" mass="10990">MVMGIDCNGGSGQSVNVRTAQHDSANICLWLKREARRADKIIESFSGFCEFSTRWFAPYLNCMNLDCPIWNAPVDAFGRRCSILKHLDLIPLWIIPS</sequence>
<comment type="caution">
    <text evidence="1">The sequence shown here is derived from an EMBL/GenBank/DDBJ whole genome shotgun (WGS) entry which is preliminary data.</text>
</comment>
<organism evidence="1 2">
    <name type="scientific">Cucurbita argyrosperma subsp. sororia</name>
    <dbReference type="NCBI Taxonomy" id="37648"/>
    <lineage>
        <taxon>Eukaryota</taxon>
        <taxon>Viridiplantae</taxon>
        <taxon>Streptophyta</taxon>
        <taxon>Embryophyta</taxon>
        <taxon>Tracheophyta</taxon>
        <taxon>Spermatophyta</taxon>
        <taxon>Magnoliopsida</taxon>
        <taxon>eudicotyledons</taxon>
        <taxon>Gunneridae</taxon>
        <taxon>Pentapetalae</taxon>
        <taxon>rosids</taxon>
        <taxon>fabids</taxon>
        <taxon>Cucurbitales</taxon>
        <taxon>Cucurbitaceae</taxon>
        <taxon>Cucurbiteae</taxon>
        <taxon>Cucurbita</taxon>
    </lineage>
</organism>
<evidence type="ECO:0000313" key="2">
    <source>
        <dbReference type="Proteomes" id="UP000685013"/>
    </source>
</evidence>
<reference evidence="1 2" key="1">
    <citation type="journal article" date="2021" name="Hortic Res">
        <title>The domestication of Cucurbita argyrosperma as revealed by the genome of its wild relative.</title>
        <authorList>
            <person name="Barrera-Redondo J."/>
            <person name="Sanchez-de la Vega G."/>
            <person name="Aguirre-Liguori J.A."/>
            <person name="Castellanos-Morales G."/>
            <person name="Gutierrez-Guerrero Y.T."/>
            <person name="Aguirre-Dugua X."/>
            <person name="Aguirre-Planter E."/>
            <person name="Tenaillon M.I."/>
            <person name="Lira-Saade R."/>
            <person name="Eguiarte L.E."/>
        </authorList>
    </citation>
    <scope>NUCLEOTIDE SEQUENCE [LARGE SCALE GENOMIC DNA]</scope>
    <source>
        <strain evidence="1">JBR-2021</strain>
    </source>
</reference>
<proteinExistence type="predicted"/>
<protein>
    <submittedName>
        <fullName evidence="1">Uncharacterized protein</fullName>
    </submittedName>
</protein>
<feature type="non-terminal residue" evidence="1">
    <location>
        <position position="1"/>
    </location>
</feature>
<accession>A0AAV6NCC3</accession>
<keyword evidence="2" id="KW-1185">Reference proteome</keyword>
<dbReference type="Proteomes" id="UP000685013">
    <property type="component" value="Chromosome 7"/>
</dbReference>
<name>A0AAV6NCC3_9ROSI</name>